<dbReference type="InterPro" id="IPR030392">
    <property type="entry name" value="S74_ICA"/>
</dbReference>
<comment type="subcellular location">
    <subcellularLocation>
        <location evidence="1">Virion</location>
    </subcellularLocation>
</comment>
<dbReference type="Pfam" id="PF13884">
    <property type="entry name" value="Peptidase_S74"/>
    <property type="match status" value="1"/>
</dbReference>
<gene>
    <name evidence="5" type="ORF">SKUL_25</name>
</gene>
<feature type="region of interest" description="Disordered" evidence="3">
    <location>
        <begin position="367"/>
        <end position="387"/>
    </location>
</feature>
<evidence type="ECO:0000256" key="1">
    <source>
        <dbReference type="ARBA" id="ARBA00004328"/>
    </source>
</evidence>
<evidence type="ECO:0000256" key="2">
    <source>
        <dbReference type="ARBA" id="ARBA00022732"/>
    </source>
</evidence>
<evidence type="ECO:0000313" key="5">
    <source>
        <dbReference type="EMBL" id="ARV77124.1"/>
    </source>
</evidence>
<keyword evidence="6" id="KW-1185">Reference proteome</keyword>
<feature type="domain" description="Peptidase S74" evidence="4">
    <location>
        <begin position="279"/>
        <end position="326"/>
    </location>
</feature>
<keyword evidence="2" id="KW-0946">Virion</keyword>
<reference evidence="5" key="1">
    <citation type="submission" date="2017-05" db="EMBL/GenBank/DDBJ databases">
        <authorList>
            <person name="Song R."/>
            <person name="Chenine A.L."/>
            <person name="Ruprecht R.M."/>
        </authorList>
    </citation>
    <scope>NUCLEOTIDE SEQUENCE [LARGE SCALE GENOMIC DNA]</scope>
</reference>
<name>A0A1Y0SX03_9CAUD</name>
<sequence>MGGKGKSKAPAPDPAIARAAERQNELSKEWMDFSKKTYAEQSKRQEYVDELTKQVTNQQMLMQDSAYQWAQEDRGRYKSIFQPMEDQYAKDAQNWDSAGRQDKMSAEAKADVLNNAQQQREASQRNMTAMGVDPTSGRFAGVNRSGEAATALAAAGAENTARNQVRAQGAAMRADAINMGKGLPSQAAGSAGLGLTMGNSALSGNMGAASMAAGNTGLMTAGFGGAMSGYANQASILNQQYQGQLAAWQTKNQSSSNNFGAMMGGAGSMAGMGMSMMQSSEEYKQNKTPVRGALKAINNLRVEQWDYKDGRGDGGRHIGAYAEDFQRETGRGDGKSIPVIDAIGVNMKATQELSEQVEQVAAAVQKLGSRGISRPEPAKKKAQANGK</sequence>
<dbReference type="GO" id="GO:0098015">
    <property type="term" value="C:virus tail"/>
    <property type="evidence" value="ECO:0007669"/>
    <property type="project" value="UniProtKB-KW"/>
</dbReference>
<proteinExistence type="predicted"/>
<dbReference type="Proteomes" id="UP000221845">
    <property type="component" value="Segment"/>
</dbReference>
<feature type="region of interest" description="Disordered" evidence="3">
    <location>
        <begin position="1"/>
        <end position="23"/>
    </location>
</feature>
<organism evidence="5 6">
    <name type="scientific">Pseudomonas phage Skulduggery</name>
    <dbReference type="NCBI Taxonomy" id="2006671"/>
    <lineage>
        <taxon>Viruses</taxon>
        <taxon>Duplodnaviria</taxon>
        <taxon>Heunggongvirae</taxon>
        <taxon>Uroviricota</taxon>
        <taxon>Caudoviricetes</taxon>
        <taxon>Skulduggeryvirus</taxon>
        <taxon>Skulduggeryvirus skulduggery</taxon>
    </lineage>
</organism>
<evidence type="ECO:0000259" key="4">
    <source>
        <dbReference type="Pfam" id="PF13884"/>
    </source>
</evidence>
<protein>
    <recommendedName>
        <fullName evidence="4">Peptidase S74 domain-containing protein</fullName>
    </recommendedName>
</protein>
<evidence type="ECO:0000313" key="6">
    <source>
        <dbReference type="Proteomes" id="UP000221845"/>
    </source>
</evidence>
<keyword evidence="2" id="KW-1227">Viral tail protein</keyword>
<accession>A0A1Y0SX03</accession>
<evidence type="ECO:0000256" key="3">
    <source>
        <dbReference type="SAM" id="MobiDB-lite"/>
    </source>
</evidence>
<dbReference type="EMBL" id="MF042361">
    <property type="protein sequence ID" value="ARV77124.1"/>
    <property type="molecule type" value="Genomic_DNA"/>
</dbReference>